<evidence type="ECO:0000256" key="1">
    <source>
        <dbReference type="ARBA" id="ARBA00001971"/>
    </source>
</evidence>
<reference evidence="12" key="1">
    <citation type="submission" date="2021-10" db="EMBL/GenBank/DDBJ databases">
        <title>De novo Genome Assembly of Clathrus columnatus (Basidiomycota, Fungi) Using Illumina and Nanopore Sequence Data.</title>
        <authorList>
            <person name="Ogiso-Tanaka E."/>
            <person name="Itagaki H."/>
            <person name="Hosoya T."/>
            <person name="Hosaka K."/>
        </authorList>
    </citation>
    <scope>NUCLEOTIDE SEQUENCE</scope>
    <source>
        <strain evidence="12">MO-923</strain>
    </source>
</reference>
<feature type="binding site" description="axial binding residue" evidence="9">
    <location>
        <position position="469"/>
    </location>
    <ligand>
        <name>heme</name>
        <dbReference type="ChEBI" id="CHEBI:30413"/>
    </ligand>
    <ligandPart>
        <name>Fe</name>
        <dbReference type="ChEBI" id="CHEBI:18248"/>
    </ligandPart>
</feature>
<comment type="caution">
    <text evidence="12">The sequence shown here is derived from an EMBL/GenBank/DDBJ whole genome shotgun (WGS) entry which is preliminary data.</text>
</comment>
<dbReference type="PANTHER" id="PTHR46300">
    <property type="entry name" value="P450, PUTATIVE (EUROFUNG)-RELATED-RELATED"/>
    <property type="match status" value="1"/>
</dbReference>
<dbReference type="PRINTS" id="PR00385">
    <property type="entry name" value="P450"/>
</dbReference>
<keyword evidence="5 9" id="KW-0479">Metal-binding</keyword>
<dbReference type="SUPFAM" id="SSF48264">
    <property type="entry name" value="Cytochrome P450"/>
    <property type="match status" value="1"/>
</dbReference>
<evidence type="ECO:0000256" key="3">
    <source>
        <dbReference type="ARBA" id="ARBA00010617"/>
    </source>
</evidence>
<dbReference type="GO" id="GO:0020037">
    <property type="term" value="F:heme binding"/>
    <property type="evidence" value="ECO:0007669"/>
    <property type="project" value="InterPro"/>
</dbReference>
<keyword evidence="13" id="KW-1185">Reference proteome</keyword>
<dbReference type="InterPro" id="IPR036396">
    <property type="entry name" value="Cyt_P450_sf"/>
</dbReference>
<dbReference type="GO" id="GO:0016705">
    <property type="term" value="F:oxidoreductase activity, acting on paired donors, with incorporation or reduction of molecular oxygen"/>
    <property type="evidence" value="ECO:0007669"/>
    <property type="project" value="InterPro"/>
</dbReference>
<evidence type="ECO:0000313" key="13">
    <source>
        <dbReference type="Proteomes" id="UP001050691"/>
    </source>
</evidence>
<evidence type="ECO:0000256" key="9">
    <source>
        <dbReference type="PIRSR" id="PIRSR602401-1"/>
    </source>
</evidence>
<dbReference type="AlphaFoldDB" id="A0AAV5AGB5"/>
<evidence type="ECO:0000256" key="11">
    <source>
        <dbReference type="SAM" id="SignalP"/>
    </source>
</evidence>
<dbReference type="InterPro" id="IPR017972">
    <property type="entry name" value="Cyt_P450_CS"/>
</dbReference>
<keyword evidence="8 10" id="KW-0503">Monooxygenase</keyword>
<dbReference type="Proteomes" id="UP001050691">
    <property type="component" value="Unassembled WGS sequence"/>
</dbReference>
<evidence type="ECO:0000256" key="10">
    <source>
        <dbReference type="RuleBase" id="RU000461"/>
    </source>
</evidence>
<evidence type="ECO:0008006" key="14">
    <source>
        <dbReference type="Google" id="ProtNLM"/>
    </source>
</evidence>
<dbReference type="CDD" id="cd11065">
    <property type="entry name" value="CYP64-like"/>
    <property type="match status" value="1"/>
</dbReference>
<dbReference type="InterPro" id="IPR001128">
    <property type="entry name" value="Cyt_P450"/>
</dbReference>
<dbReference type="GO" id="GO:0005506">
    <property type="term" value="F:iron ion binding"/>
    <property type="evidence" value="ECO:0007669"/>
    <property type="project" value="InterPro"/>
</dbReference>
<dbReference type="InterPro" id="IPR050364">
    <property type="entry name" value="Cytochrome_P450_fung"/>
</dbReference>
<evidence type="ECO:0000256" key="6">
    <source>
        <dbReference type="ARBA" id="ARBA00023002"/>
    </source>
</evidence>
<organism evidence="12 13">
    <name type="scientific">Clathrus columnatus</name>
    <dbReference type="NCBI Taxonomy" id="1419009"/>
    <lineage>
        <taxon>Eukaryota</taxon>
        <taxon>Fungi</taxon>
        <taxon>Dikarya</taxon>
        <taxon>Basidiomycota</taxon>
        <taxon>Agaricomycotina</taxon>
        <taxon>Agaricomycetes</taxon>
        <taxon>Phallomycetidae</taxon>
        <taxon>Phallales</taxon>
        <taxon>Clathraceae</taxon>
        <taxon>Clathrus</taxon>
    </lineage>
</organism>
<keyword evidence="6 10" id="KW-0560">Oxidoreductase</keyword>
<dbReference type="EMBL" id="BPWL01000007">
    <property type="protein sequence ID" value="GJJ12687.1"/>
    <property type="molecule type" value="Genomic_DNA"/>
</dbReference>
<keyword evidence="4 9" id="KW-0349">Heme</keyword>
<dbReference type="PRINTS" id="PR00463">
    <property type="entry name" value="EP450I"/>
</dbReference>
<accession>A0AAV5AGB5</accession>
<dbReference type="GO" id="GO:0004497">
    <property type="term" value="F:monooxygenase activity"/>
    <property type="evidence" value="ECO:0007669"/>
    <property type="project" value="UniProtKB-KW"/>
</dbReference>
<name>A0AAV5AGB5_9AGAM</name>
<evidence type="ECO:0000256" key="2">
    <source>
        <dbReference type="ARBA" id="ARBA00005179"/>
    </source>
</evidence>
<comment type="cofactor">
    <cofactor evidence="1 9">
        <name>heme</name>
        <dbReference type="ChEBI" id="CHEBI:30413"/>
    </cofactor>
</comment>
<evidence type="ECO:0000256" key="8">
    <source>
        <dbReference type="ARBA" id="ARBA00023033"/>
    </source>
</evidence>
<evidence type="ECO:0000256" key="7">
    <source>
        <dbReference type="ARBA" id="ARBA00023004"/>
    </source>
</evidence>
<gene>
    <name evidence="12" type="ORF">Clacol_006931</name>
</gene>
<protein>
    <recommendedName>
        <fullName evidence="14">Cytochrome P450</fullName>
    </recommendedName>
</protein>
<evidence type="ECO:0000256" key="4">
    <source>
        <dbReference type="ARBA" id="ARBA00022617"/>
    </source>
</evidence>
<sequence length="550" mass="62085">MSASMLVSVSLLVITLLSSRLLVNHSNTKILPPGPPGLPFIGNLLQVLGAKQRWRTFMSWTHKYGEFILMDLFQTKKENADTCSIGAFFFLNIGGKPAIVIGNHKVAIDLLEKRGNIYSDRPTNIVAHEIMTRGLVYGFAPHDNSWRRLRRASHEVLNNQAAKGYHKFQNLEAALLVKDLLKTPELYIRHLHRATTSSLLSVLYGLPPCPDPFDPTLVPINEVMHTVLAAAAPGQYLVEYIPFMKYLPSQLCRWKRHAENVFSTADNIFITLYKQVQKRLESGAVIPSVTSSLIQNPVHKDLTMQERAWLAGTLYGAGSETTSKQMLWFILSMALNPNIQARAQSQIDNIVGRERLPNLDDFDKLPYVRALIKELLRWRGVGPFGIPHAVSENDIYEGYSIPKGTDIIVNIWWGSFTSGLNHDQNVYGSDAATFRPERYLSENGQLNLTGSQETKDEGHSTFGFGRRVCVGRHVAISSLFIQITCILWCFNITPGDDENGKPMFIDENQIIDDGLTIRPLPSNRYKFTPRFPEMEEILRNALELNGFDYR</sequence>
<dbReference type="Pfam" id="PF00067">
    <property type="entry name" value="p450"/>
    <property type="match status" value="1"/>
</dbReference>
<comment type="similarity">
    <text evidence="3 10">Belongs to the cytochrome P450 family.</text>
</comment>
<evidence type="ECO:0000256" key="5">
    <source>
        <dbReference type="ARBA" id="ARBA00022723"/>
    </source>
</evidence>
<feature type="chain" id="PRO_5043427980" description="Cytochrome P450" evidence="11">
    <location>
        <begin position="20"/>
        <end position="550"/>
    </location>
</feature>
<dbReference type="InterPro" id="IPR002401">
    <property type="entry name" value="Cyt_P450_E_grp-I"/>
</dbReference>
<keyword evidence="7 9" id="KW-0408">Iron</keyword>
<dbReference type="PROSITE" id="PS00086">
    <property type="entry name" value="CYTOCHROME_P450"/>
    <property type="match status" value="1"/>
</dbReference>
<evidence type="ECO:0000313" key="12">
    <source>
        <dbReference type="EMBL" id="GJJ12687.1"/>
    </source>
</evidence>
<keyword evidence="11" id="KW-0732">Signal</keyword>
<proteinExistence type="inferred from homology"/>
<dbReference type="Gene3D" id="1.10.630.10">
    <property type="entry name" value="Cytochrome P450"/>
    <property type="match status" value="1"/>
</dbReference>
<feature type="signal peptide" evidence="11">
    <location>
        <begin position="1"/>
        <end position="19"/>
    </location>
</feature>
<comment type="pathway">
    <text evidence="2">Secondary metabolite biosynthesis.</text>
</comment>